<reference evidence="2 3" key="1">
    <citation type="submission" date="2020-08" db="EMBL/GenBank/DDBJ databases">
        <title>Plant Genome Project.</title>
        <authorList>
            <person name="Zhang R.-G."/>
        </authorList>
    </citation>
    <scope>NUCLEOTIDE SEQUENCE [LARGE SCALE GENOMIC DNA]</scope>
    <source>
        <tissue evidence="2">Rhizome</tissue>
    </source>
</reference>
<feature type="region of interest" description="Disordered" evidence="1">
    <location>
        <begin position="117"/>
        <end position="156"/>
    </location>
</feature>
<evidence type="ECO:0000313" key="3">
    <source>
        <dbReference type="Proteomes" id="UP000734854"/>
    </source>
</evidence>
<evidence type="ECO:0000313" key="2">
    <source>
        <dbReference type="EMBL" id="KAG6503277.1"/>
    </source>
</evidence>
<keyword evidence="3" id="KW-1185">Reference proteome</keyword>
<gene>
    <name evidence="2" type="ORF">ZIOFF_035588</name>
</gene>
<sequence>MTMVEELNIAMVDMHKHIEMSTEGVVWVQATSYVPGIVHGITVHVVTNVVAVMTGSSSILSVDEMLSRLDAIVPDSGEITAGIRRGRNRDWNPAAIARRIPVAIVSEIWRDHGRIPAASRPNARLPGQQWGRSVGDGARGQLRGCRSAAGHEEARGWSRDTQLSCQIYPTMKIFTIVFSPQNSSIPISAYSTDLPPPLDRMVRPASQRDVATNRGDPGERCGRKKGQENDVGVTPSTGKGAAKRRLLRSRYLAVKNLISDW</sequence>
<accession>A0A8J5L2S3</accession>
<dbReference type="AlphaFoldDB" id="A0A8J5L2S3"/>
<feature type="compositionally biased region" description="Basic and acidic residues" evidence="1">
    <location>
        <begin position="216"/>
        <end position="228"/>
    </location>
</feature>
<organism evidence="2 3">
    <name type="scientific">Zingiber officinale</name>
    <name type="common">Ginger</name>
    <name type="synonym">Amomum zingiber</name>
    <dbReference type="NCBI Taxonomy" id="94328"/>
    <lineage>
        <taxon>Eukaryota</taxon>
        <taxon>Viridiplantae</taxon>
        <taxon>Streptophyta</taxon>
        <taxon>Embryophyta</taxon>
        <taxon>Tracheophyta</taxon>
        <taxon>Spermatophyta</taxon>
        <taxon>Magnoliopsida</taxon>
        <taxon>Liliopsida</taxon>
        <taxon>Zingiberales</taxon>
        <taxon>Zingiberaceae</taxon>
        <taxon>Zingiber</taxon>
    </lineage>
</organism>
<evidence type="ECO:0000256" key="1">
    <source>
        <dbReference type="SAM" id="MobiDB-lite"/>
    </source>
</evidence>
<name>A0A8J5L2S3_ZINOF</name>
<protein>
    <submittedName>
        <fullName evidence="2">Uncharacterized protein</fullName>
    </submittedName>
</protein>
<dbReference type="Proteomes" id="UP000734854">
    <property type="component" value="Unassembled WGS sequence"/>
</dbReference>
<feature type="region of interest" description="Disordered" evidence="1">
    <location>
        <begin position="205"/>
        <end position="241"/>
    </location>
</feature>
<comment type="caution">
    <text evidence="2">The sequence shown here is derived from an EMBL/GenBank/DDBJ whole genome shotgun (WGS) entry which is preliminary data.</text>
</comment>
<dbReference type="EMBL" id="JACMSC010000010">
    <property type="protein sequence ID" value="KAG6503277.1"/>
    <property type="molecule type" value="Genomic_DNA"/>
</dbReference>
<proteinExistence type="predicted"/>